<dbReference type="SUPFAM" id="SSF101690">
    <property type="entry name" value="PAZ domain"/>
    <property type="match status" value="1"/>
</dbReference>
<comment type="caution">
    <text evidence="10">The sequence shown here is derived from an EMBL/GenBank/DDBJ whole genome shotgun (WGS) entry which is preliminary data.</text>
</comment>
<dbReference type="Gene3D" id="3.40.50.2300">
    <property type="match status" value="1"/>
</dbReference>
<dbReference type="SUPFAM" id="SSF53098">
    <property type="entry name" value="Ribonuclease H-like"/>
    <property type="match status" value="1"/>
</dbReference>
<dbReference type="Pfam" id="PF02170">
    <property type="entry name" value="PAZ"/>
    <property type="match status" value="1"/>
</dbReference>
<evidence type="ECO:0000256" key="5">
    <source>
        <dbReference type="ARBA" id="ARBA00023158"/>
    </source>
</evidence>
<dbReference type="Gene3D" id="3.30.420.10">
    <property type="entry name" value="Ribonuclease H-like superfamily/Ribonuclease H"/>
    <property type="match status" value="1"/>
</dbReference>
<dbReference type="Gene3D" id="2.170.260.10">
    <property type="entry name" value="paz domain"/>
    <property type="match status" value="1"/>
</dbReference>
<dbReference type="InterPro" id="IPR036085">
    <property type="entry name" value="PAZ_dom_sf"/>
</dbReference>
<comment type="similarity">
    <text evidence="1">Belongs to the argonaute family. Ago subfamily.</text>
</comment>
<dbReference type="InterPro" id="IPR045246">
    <property type="entry name" value="Piwi_ago-like"/>
</dbReference>
<evidence type="ECO:0000256" key="7">
    <source>
        <dbReference type="SAM" id="MobiDB-lite"/>
    </source>
</evidence>
<reference evidence="10 11" key="1">
    <citation type="submission" date="2019-12" db="EMBL/GenBank/DDBJ databases">
        <authorList>
            <person name="Alioto T."/>
            <person name="Alioto T."/>
            <person name="Gomez Garrido J."/>
        </authorList>
    </citation>
    <scope>NUCLEOTIDE SEQUENCE [LARGE SCALE GENOMIC DNA]</scope>
</reference>
<evidence type="ECO:0000256" key="2">
    <source>
        <dbReference type="ARBA" id="ARBA00022491"/>
    </source>
</evidence>
<feature type="domain" description="PAZ" evidence="8">
    <location>
        <begin position="347"/>
        <end position="451"/>
    </location>
</feature>
<evidence type="ECO:0000256" key="3">
    <source>
        <dbReference type="ARBA" id="ARBA00022845"/>
    </source>
</evidence>
<dbReference type="Pfam" id="PF02171">
    <property type="entry name" value="Piwi"/>
    <property type="match status" value="1"/>
</dbReference>
<dbReference type="GO" id="GO:0031047">
    <property type="term" value="P:regulatory ncRNA-mediated gene silencing"/>
    <property type="evidence" value="ECO:0007669"/>
    <property type="project" value="UniProtKB-KW"/>
</dbReference>
<feature type="region of interest" description="Disordered" evidence="7">
    <location>
        <begin position="1"/>
        <end position="94"/>
    </location>
</feature>
<dbReference type="InterPro" id="IPR036397">
    <property type="entry name" value="RNaseH_sf"/>
</dbReference>
<dbReference type="GO" id="GO:0003723">
    <property type="term" value="F:RNA binding"/>
    <property type="evidence" value="ECO:0007669"/>
    <property type="project" value="UniProtKB-KW"/>
</dbReference>
<evidence type="ECO:0000256" key="1">
    <source>
        <dbReference type="ARBA" id="ARBA00008201"/>
    </source>
</evidence>
<dbReference type="GO" id="GO:1990904">
    <property type="term" value="C:ribonucleoprotein complex"/>
    <property type="evidence" value="ECO:0007669"/>
    <property type="project" value="UniProtKB-KW"/>
</dbReference>
<dbReference type="PROSITE" id="PS50821">
    <property type="entry name" value="PAZ"/>
    <property type="match status" value="1"/>
</dbReference>
<accession>A0A8S0REW7</accession>
<dbReference type="InterPro" id="IPR014811">
    <property type="entry name" value="ArgoL1"/>
</dbReference>
<dbReference type="AlphaFoldDB" id="A0A8S0REW7"/>
<protein>
    <submittedName>
        <fullName evidence="10">Argonaute 2</fullName>
    </submittedName>
</protein>
<dbReference type="GO" id="GO:0006417">
    <property type="term" value="P:regulation of translation"/>
    <property type="evidence" value="ECO:0007669"/>
    <property type="project" value="UniProtKB-KW"/>
</dbReference>
<feature type="domain" description="Piwi" evidence="9">
    <location>
        <begin position="626"/>
        <end position="926"/>
    </location>
</feature>
<dbReference type="PROSITE" id="PS50822">
    <property type="entry name" value="PIWI"/>
    <property type="match status" value="1"/>
</dbReference>
<dbReference type="InterPro" id="IPR032474">
    <property type="entry name" value="Argonaute_N"/>
</dbReference>
<evidence type="ECO:0000313" key="11">
    <source>
        <dbReference type="Proteomes" id="UP000594638"/>
    </source>
</evidence>
<dbReference type="Pfam" id="PF16486">
    <property type="entry name" value="ArgoN"/>
    <property type="match status" value="1"/>
</dbReference>
<dbReference type="FunFam" id="2.170.260.10:FF:000008">
    <property type="entry name" value="Protein argonaute 7"/>
    <property type="match status" value="1"/>
</dbReference>
<gene>
    <name evidence="10" type="ORF">OLEA9_A090125</name>
</gene>
<dbReference type="Proteomes" id="UP000594638">
    <property type="component" value="Unassembled WGS sequence"/>
</dbReference>
<evidence type="ECO:0000256" key="4">
    <source>
        <dbReference type="ARBA" id="ARBA00022884"/>
    </source>
</evidence>
<dbReference type="CDD" id="cd04657">
    <property type="entry name" value="Piwi_ago-like"/>
    <property type="match status" value="1"/>
</dbReference>
<dbReference type="OrthoDB" id="10252740at2759"/>
<dbReference type="GO" id="GO:0051607">
    <property type="term" value="P:defense response to virus"/>
    <property type="evidence" value="ECO:0007669"/>
    <property type="project" value="UniProtKB-ARBA"/>
</dbReference>
<feature type="compositionally biased region" description="Polar residues" evidence="7">
    <location>
        <begin position="37"/>
        <end position="56"/>
    </location>
</feature>
<evidence type="ECO:0000313" key="10">
    <source>
        <dbReference type="EMBL" id="CAA2977762.1"/>
    </source>
</evidence>
<proteinExistence type="inferred from homology"/>
<feature type="compositionally biased region" description="Pro residues" evidence="7">
    <location>
        <begin position="81"/>
        <end position="90"/>
    </location>
</feature>
<keyword evidence="4" id="KW-0694">RNA-binding</keyword>
<dbReference type="InterPro" id="IPR003165">
    <property type="entry name" value="Piwi"/>
</dbReference>
<dbReference type="CDD" id="cd02846">
    <property type="entry name" value="PAZ_argonaute_like"/>
    <property type="match status" value="1"/>
</dbReference>
<dbReference type="InterPro" id="IPR012337">
    <property type="entry name" value="RNaseH-like_sf"/>
</dbReference>
<dbReference type="Gramene" id="OE9A090125T1">
    <property type="protein sequence ID" value="OE9A090125C1"/>
    <property type="gene ID" value="OE9A090125"/>
</dbReference>
<evidence type="ECO:0000259" key="9">
    <source>
        <dbReference type="PROSITE" id="PS50822"/>
    </source>
</evidence>
<name>A0A8S0REW7_OLEEU</name>
<organism evidence="10 11">
    <name type="scientific">Olea europaea subsp. europaea</name>
    <dbReference type="NCBI Taxonomy" id="158383"/>
    <lineage>
        <taxon>Eukaryota</taxon>
        <taxon>Viridiplantae</taxon>
        <taxon>Streptophyta</taxon>
        <taxon>Embryophyta</taxon>
        <taxon>Tracheophyta</taxon>
        <taxon>Spermatophyta</taxon>
        <taxon>Magnoliopsida</taxon>
        <taxon>eudicotyledons</taxon>
        <taxon>Gunneridae</taxon>
        <taxon>Pentapetalae</taxon>
        <taxon>asterids</taxon>
        <taxon>lamiids</taxon>
        <taxon>Lamiales</taxon>
        <taxon>Oleaceae</taxon>
        <taxon>Oleeae</taxon>
        <taxon>Olea</taxon>
    </lineage>
</organism>
<dbReference type="SMART" id="SM01163">
    <property type="entry name" value="DUF1785"/>
    <property type="match status" value="1"/>
</dbReference>
<keyword evidence="6" id="KW-0687">Ribonucleoprotein</keyword>
<dbReference type="EMBL" id="CACTIH010003611">
    <property type="protein sequence ID" value="CAA2977762.1"/>
    <property type="molecule type" value="Genomic_DNA"/>
</dbReference>
<dbReference type="InterPro" id="IPR003100">
    <property type="entry name" value="PAZ_dom"/>
</dbReference>
<dbReference type="SMART" id="SM00950">
    <property type="entry name" value="Piwi"/>
    <property type="match status" value="1"/>
</dbReference>
<keyword evidence="3" id="KW-0810">Translation regulation</keyword>
<evidence type="ECO:0000256" key="6">
    <source>
        <dbReference type="ARBA" id="ARBA00023274"/>
    </source>
</evidence>
<dbReference type="Pfam" id="PF08699">
    <property type="entry name" value="ArgoL1"/>
    <property type="match status" value="1"/>
</dbReference>
<keyword evidence="11" id="KW-1185">Reference proteome</keyword>
<dbReference type="PANTHER" id="PTHR22891">
    <property type="entry name" value="EUKARYOTIC TRANSLATION INITIATION FACTOR 2C"/>
    <property type="match status" value="1"/>
</dbReference>
<sequence>MDSGRGGNYSGFTDQRQRKTRPPVQEDIGGVRAFQPPVQQARSYRPQQSVQGQSYGYKQEGAGPSSGRGGVWSGRPWGSTPLPPSFPPHPAQSTPENLEIQALKISEQPAPPAESVENRIVPIRRPDKGGTLAVRSIRLLVNHFPIRFNSEAAVFHYDVGIEHVTSHENPHGKKRVPKSELCLIIDKWFSDNEIPILQTTSDGVKNIFSVVHLSTEEFKVDLSGGEDSKSRSYKFTVKFVNELKFLKLEDYLNGNISYIPRDILQVMDSVMKDNPYRHRISVGRGFYSREFRAGDDLHCGVAAYRGFKQSVKLTSQGPALCLDYSVLAFRKPLPIIEFLKEHVTGFKEVNDVNRLREEVIDVLKGLQVRVTHRATQQKYTIAGLTDKNASEISFSLVGPEPEGNLTKQIKLVDYFKDKWGTDILFKDIPCLDLSKNNRPNDVPMEFCVLVEGQRYPKEYLGGQAGSNLRRKSLLHPKERKNAISQMVQANDGPCGEAMQNFGMAVDMNMTSVVSREIPAPDLKLGNSQVVKVDKEKCQWNLVGKSLVDAKPVKRWALIDFSYGGLQAGAFIENLKLRSRKLGMFMEDPLVSRVTRMDEFLSIRRLDDLLTSVKEEFSRRNEGKLQIIICVMKEKHRGYESLKWISEMRIGVVTQCCLTVHANKGQDQYLANLCLKINAKLGGSNFELIERLPNFKDGDHVMFIGADVNHPGQGNSSCPSIAAVVGSINWPAANRYAARICPQEHRKEKIVNFGTTCLDLVKTYARLNRVLPNKIVIFRDGVSDGQFGMVLDEELHDLEKAICDDFHYKPKITLVVAQKRHQTRFFLENEQDGGASGNVPPGTVVDTTIVHPFEFDFYLSSHYGGIGTSRPTHYYVLRNENSFTSDGIQKLIYHMCFTYARCTKPVSLVPPVYYADMVAFRGRMYQEVAMELQRNGSFNQSFYNIHPDLQDVMFFI</sequence>
<keyword evidence="2" id="KW-0678">Repressor</keyword>
<evidence type="ECO:0000259" key="8">
    <source>
        <dbReference type="PROSITE" id="PS50821"/>
    </source>
</evidence>
<keyword evidence="5" id="KW-0943">RNA-mediated gene silencing</keyword>